<organism evidence="2 3">
    <name type="scientific">Cherax quadricarinatus</name>
    <name type="common">Australian red claw crayfish</name>
    <dbReference type="NCBI Taxonomy" id="27406"/>
    <lineage>
        <taxon>Eukaryota</taxon>
        <taxon>Metazoa</taxon>
        <taxon>Ecdysozoa</taxon>
        <taxon>Arthropoda</taxon>
        <taxon>Crustacea</taxon>
        <taxon>Multicrustacea</taxon>
        <taxon>Malacostraca</taxon>
        <taxon>Eumalacostraca</taxon>
        <taxon>Eucarida</taxon>
        <taxon>Decapoda</taxon>
        <taxon>Pleocyemata</taxon>
        <taxon>Astacidea</taxon>
        <taxon>Parastacoidea</taxon>
        <taxon>Parastacidae</taxon>
        <taxon>Cherax</taxon>
    </lineage>
</organism>
<sequence length="183" mass="20222">GSRRHPLPPSDSQDLEDDLTLTEGAPPEEESLPRSPSSGRSDRQMVRMAACDLETLDDTPQPGGVPAVEQRPSCGSSCCRRSRREVQEAGRWRAVESPQHPTNYKRETLPRFTFSVPTQGHPAPVHSQGHPAPIHNLGHPAPLHTQRHPASLHNHRHPAPVYTPSECHTTSQCYTPKDCHTPT</sequence>
<proteinExistence type="predicted"/>
<feature type="region of interest" description="Disordered" evidence="1">
    <location>
        <begin position="1"/>
        <end position="80"/>
    </location>
</feature>
<feature type="compositionally biased region" description="Acidic residues" evidence="1">
    <location>
        <begin position="13"/>
        <end position="30"/>
    </location>
</feature>
<dbReference type="AlphaFoldDB" id="A0AAW0X113"/>
<feature type="non-terminal residue" evidence="2">
    <location>
        <position position="183"/>
    </location>
</feature>
<feature type="region of interest" description="Disordered" evidence="1">
    <location>
        <begin position="88"/>
        <end position="107"/>
    </location>
</feature>
<evidence type="ECO:0000256" key="1">
    <source>
        <dbReference type="SAM" id="MobiDB-lite"/>
    </source>
</evidence>
<evidence type="ECO:0000313" key="2">
    <source>
        <dbReference type="EMBL" id="KAK8733390.1"/>
    </source>
</evidence>
<comment type="caution">
    <text evidence="2">The sequence shown here is derived from an EMBL/GenBank/DDBJ whole genome shotgun (WGS) entry which is preliminary data.</text>
</comment>
<dbReference type="EMBL" id="JARKIK010000054">
    <property type="protein sequence ID" value="KAK8733390.1"/>
    <property type="molecule type" value="Genomic_DNA"/>
</dbReference>
<accession>A0AAW0X113</accession>
<name>A0AAW0X113_CHEQU</name>
<reference evidence="2 3" key="1">
    <citation type="journal article" date="2024" name="BMC Genomics">
        <title>Genome assembly of redclaw crayfish (Cherax quadricarinatus) provides insights into its immune adaptation and hypoxia tolerance.</title>
        <authorList>
            <person name="Liu Z."/>
            <person name="Zheng J."/>
            <person name="Li H."/>
            <person name="Fang K."/>
            <person name="Wang S."/>
            <person name="He J."/>
            <person name="Zhou D."/>
            <person name="Weng S."/>
            <person name="Chi M."/>
            <person name="Gu Z."/>
            <person name="He J."/>
            <person name="Li F."/>
            <person name="Wang M."/>
        </authorList>
    </citation>
    <scope>NUCLEOTIDE SEQUENCE [LARGE SCALE GENOMIC DNA]</scope>
    <source>
        <strain evidence="2">ZL_2023a</strain>
    </source>
</reference>
<evidence type="ECO:0000313" key="3">
    <source>
        <dbReference type="Proteomes" id="UP001445076"/>
    </source>
</evidence>
<protein>
    <submittedName>
        <fullName evidence="2">Uncharacterized protein</fullName>
    </submittedName>
</protein>
<dbReference type="Proteomes" id="UP001445076">
    <property type="component" value="Unassembled WGS sequence"/>
</dbReference>
<feature type="non-terminal residue" evidence="2">
    <location>
        <position position="1"/>
    </location>
</feature>
<keyword evidence="3" id="KW-1185">Reference proteome</keyword>
<gene>
    <name evidence="2" type="ORF">OTU49_006615</name>
</gene>